<dbReference type="GO" id="GO:0004842">
    <property type="term" value="F:ubiquitin-protein transferase activity"/>
    <property type="evidence" value="ECO:0007669"/>
    <property type="project" value="TreeGrafter"/>
</dbReference>
<keyword evidence="4" id="KW-0479">Metal-binding</keyword>
<dbReference type="InterPro" id="IPR013083">
    <property type="entry name" value="Znf_RING/FYVE/PHD"/>
</dbReference>
<dbReference type="GO" id="GO:0008270">
    <property type="term" value="F:zinc ion binding"/>
    <property type="evidence" value="ECO:0007669"/>
    <property type="project" value="UniProtKB-KW"/>
</dbReference>
<name>T1JSE6_TETUR</name>
<reference evidence="13" key="1">
    <citation type="submission" date="2011-08" db="EMBL/GenBank/DDBJ databases">
        <authorList>
            <person name="Rombauts S."/>
        </authorList>
    </citation>
    <scope>NUCLEOTIDE SEQUENCE</scope>
    <source>
        <strain evidence="13">London</strain>
    </source>
</reference>
<dbReference type="HOGENOM" id="CLU_1490865_0_0_1"/>
<dbReference type="PANTHER" id="PTHR46065">
    <property type="entry name" value="E3 UBIQUITIN-PROTEIN LIGASE MARCH 2/3 FAMILY MEMBER"/>
    <property type="match status" value="1"/>
</dbReference>
<evidence type="ECO:0000259" key="11">
    <source>
        <dbReference type="PROSITE" id="PS51292"/>
    </source>
</evidence>
<keyword evidence="3 10" id="KW-0812">Transmembrane</keyword>
<evidence type="ECO:0000256" key="1">
    <source>
        <dbReference type="ARBA" id="ARBA00004141"/>
    </source>
</evidence>
<keyword evidence="8 10" id="KW-1133">Transmembrane helix</keyword>
<evidence type="ECO:0000256" key="8">
    <source>
        <dbReference type="ARBA" id="ARBA00022989"/>
    </source>
</evidence>
<proteinExistence type="predicted"/>
<dbReference type="GO" id="GO:0016020">
    <property type="term" value="C:membrane"/>
    <property type="evidence" value="ECO:0007669"/>
    <property type="project" value="UniProtKB-SubCell"/>
</dbReference>
<evidence type="ECO:0000256" key="10">
    <source>
        <dbReference type="SAM" id="Phobius"/>
    </source>
</evidence>
<protein>
    <recommendedName>
        <fullName evidence="11">RING-CH-type domain-containing protein</fullName>
    </recommendedName>
</protein>
<keyword evidence="2" id="KW-0808">Transferase</keyword>
<dbReference type="PANTHER" id="PTHR46065:SF3">
    <property type="entry name" value="FI20425P1"/>
    <property type="match status" value="1"/>
</dbReference>
<evidence type="ECO:0000256" key="5">
    <source>
        <dbReference type="ARBA" id="ARBA00022771"/>
    </source>
</evidence>
<keyword evidence="5" id="KW-0863">Zinc-finger</keyword>
<evidence type="ECO:0000256" key="2">
    <source>
        <dbReference type="ARBA" id="ARBA00022679"/>
    </source>
</evidence>
<evidence type="ECO:0000256" key="7">
    <source>
        <dbReference type="ARBA" id="ARBA00022833"/>
    </source>
</evidence>
<dbReference type="STRING" id="32264.T1JSE6"/>
<keyword evidence="7" id="KW-0862">Zinc</keyword>
<dbReference type="EMBL" id="CAEY01000461">
    <property type="status" value="NOT_ANNOTATED_CDS"/>
    <property type="molecule type" value="Genomic_DNA"/>
</dbReference>
<dbReference type="Proteomes" id="UP000015104">
    <property type="component" value="Unassembled WGS sequence"/>
</dbReference>
<feature type="transmembrane region" description="Helical" evidence="10">
    <location>
        <begin position="85"/>
        <end position="111"/>
    </location>
</feature>
<dbReference type="CDD" id="cd16495">
    <property type="entry name" value="RING_CH-C4HC3_MARCH"/>
    <property type="match status" value="1"/>
</dbReference>
<feature type="transmembrane region" description="Helical" evidence="10">
    <location>
        <begin position="123"/>
        <end position="147"/>
    </location>
</feature>
<reference evidence="12" key="2">
    <citation type="submission" date="2015-06" db="UniProtKB">
        <authorList>
            <consortium name="EnsemblMetazoa"/>
        </authorList>
    </citation>
    <scope>IDENTIFICATION</scope>
</reference>
<dbReference type="SMART" id="SM00744">
    <property type="entry name" value="RINGv"/>
    <property type="match status" value="1"/>
</dbReference>
<dbReference type="EnsemblMetazoa" id="tetur01g10240.1">
    <property type="protein sequence ID" value="tetur01g10240.1"/>
    <property type="gene ID" value="tetur01g10240"/>
</dbReference>
<keyword evidence="9 10" id="KW-0472">Membrane</keyword>
<accession>T1JSE6</accession>
<dbReference type="Gene3D" id="3.30.40.10">
    <property type="entry name" value="Zinc/RING finger domain, C3HC4 (zinc finger)"/>
    <property type="match status" value="1"/>
</dbReference>
<dbReference type="PROSITE" id="PS51292">
    <property type="entry name" value="ZF_RING_CH"/>
    <property type="match status" value="1"/>
</dbReference>
<dbReference type="SUPFAM" id="SSF57850">
    <property type="entry name" value="RING/U-box"/>
    <property type="match status" value="1"/>
</dbReference>
<dbReference type="eggNOG" id="KOG1609">
    <property type="taxonomic scope" value="Eukaryota"/>
</dbReference>
<organism evidence="12 13">
    <name type="scientific">Tetranychus urticae</name>
    <name type="common">Two-spotted spider mite</name>
    <dbReference type="NCBI Taxonomy" id="32264"/>
    <lineage>
        <taxon>Eukaryota</taxon>
        <taxon>Metazoa</taxon>
        <taxon>Ecdysozoa</taxon>
        <taxon>Arthropoda</taxon>
        <taxon>Chelicerata</taxon>
        <taxon>Arachnida</taxon>
        <taxon>Acari</taxon>
        <taxon>Acariformes</taxon>
        <taxon>Trombidiformes</taxon>
        <taxon>Prostigmata</taxon>
        <taxon>Eleutherengona</taxon>
        <taxon>Raphignathae</taxon>
        <taxon>Tetranychoidea</taxon>
        <taxon>Tetranychidae</taxon>
        <taxon>Tetranychus</taxon>
    </lineage>
</organism>
<keyword evidence="13" id="KW-1185">Reference proteome</keyword>
<evidence type="ECO:0000256" key="3">
    <source>
        <dbReference type="ARBA" id="ARBA00022692"/>
    </source>
</evidence>
<dbReference type="InterPro" id="IPR011016">
    <property type="entry name" value="Znf_RING-CH"/>
</dbReference>
<evidence type="ECO:0000313" key="13">
    <source>
        <dbReference type="Proteomes" id="UP000015104"/>
    </source>
</evidence>
<evidence type="ECO:0000256" key="9">
    <source>
        <dbReference type="ARBA" id="ARBA00023136"/>
    </source>
</evidence>
<dbReference type="GO" id="GO:0016567">
    <property type="term" value="P:protein ubiquitination"/>
    <property type="evidence" value="ECO:0007669"/>
    <property type="project" value="TreeGrafter"/>
</dbReference>
<evidence type="ECO:0000256" key="6">
    <source>
        <dbReference type="ARBA" id="ARBA00022786"/>
    </source>
</evidence>
<feature type="domain" description="RING-CH-type" evidence="11">
    <location>
        <begin position="6"/>
        <end position="66"/>
    </location>
</feature>
<evidence type="ECO:0000256" key="4">
    <source>
        <dbReference type="ARBA" id="ARBA00022723"/>
    </source>
</evidence>
<evidence type="ECO:0000313" key="12">
    <source>
        <dbReference type="EnsemblMetazoa" id="tetur01g10240.1"/>
    </source>
</evidence>
<comment type="subcellular location">
    <subcellularLocation>
        <location evidence="1">Membrane</location>
        <topology evidence="1">Multi-pass membrane protein</topology>
    </subcellularLocation>
</comment>
<dbReference type="Pfam" id="PF12906">
    <property type="entry name" value="RINGv"/>
    <property type="match status" value="1"/>
</dbReference>
<keyword evidence="6" id="KW-0833">Ubl conjugation pathway</keyword>
<sequence>MSTNGSQTMEEADCRICLQPDNLRNLIIPCECKGSQKYAHKICLKQWMDIKHSDRCSVCKEPYSGVFFHRKPDHFFHYLIDNEGALIGIVIGSCLFIFFSYLLLLGFLQYFTSFNQVSQGLRGILIFWTSFYSIFFGLILIGALIALRNGYHAWSSTHFVMEVIQDDDSSPQIPNISTAKA</sequence>
<dbReference type="AlphaFoldDB" id="T1JSE6"/>